<dbReference type="AlphaFoldDB" id="A0A8D5JLC3"/>
<accession>A0A8D5JLC3</accession>
<dbReference type="KEGG" id="mpau:ZMTM_09890"/>
<dbReference type="InterPro" id="IPR036938">
    <property type="entry name" value="PAP2/HPO_sf"/>
</dbReference>
<reference evidence="3" key="1">
    <citation type="journal article" date="2021" name="Arch. Microbiol.">
        <title>Methyloradius palustris gen. nov., sp. nov., a methanol-oxidizing bacterium isolated from snow.</title>
        <authorList>
            <person name="Miyadera T."/>
            <person name="Kojima H."/>
            <person name="Fukui M."/>
        </authorList>
    </citation>
    <scope>NUCLEOTIDE SEQUENCE</scope>
    <source>
        <strain evidence="3">Zm11</strain>
    </source>
</reference>
<feature type="transmembrane region" description="Helical" evidence="1">
    <location>
        <begin position="203"/>
        <end position="220"/>
    </location>
</feature>
<dbReference type="Pfam" id="PF01569">
    <property type="entry name" value="PAP2"/>
    <property type="match status" value="1"/>
</dbReference>
<dbReference type="InterPro" id="IPR000326">
    <property type="entry name" value="PAP2/HPO"/>
</dbReference>
<keyword evidence="1" id="KW-1133">Transmembrane helix</keyword>
<evidence type="ECO:0000256" key="1">
    <source>
        <dbReference type="SAM" id="Phobius"/>
    </source>
</evidence>
<dbReference type="EMBL" id="AP024110">
    <property type="protein sequence ID" value="BCM24730.1"/>
    <property type="molecule type" value="Genomic_DNA"/>
</dbReference>
<dbReference type="SUPFAM" id="SSF48317">
    <property type="entry name" value="Acid phosphatase/Vanadium-dependent haloperoxidase"/>
    <property type="match status" value="1"/>
</dbReference>
<organism evidence="3 4">
    <name type="scientific">Methyloradius palustris</name>
    <dbReference type="NCBI Taxonomy" id="2778876"/>
    <lineage>
        <taxon>Bacteria</taxon>
        <taxon>Pseudomonadati</taxon>
        <taxon>Pseudomonadota</taxon>
        <taxon>Betaproteobacteria</taxon>
        <taxon>Nitrosomonadales</taxon>
        <taxon>Methylophilaceae</taxon>
        <taxon>Methyloradius</taxon>
    </lineage>
</organism>
<gene>
    <name evidence="3" type="ORF">ZMTM_09890</name>
</gene>
<keyword evidence="1" id="KW-0812">Transmembrane</keyword>
<dbReference type="Proteomes" id="UP000826722">
    <property type="component" value="Chromosome"/>
</dbReference>
<dbReference type="CDD" id="cd01610">
    <property type="entry name" value="PAP2_like"/>
    <property type="match status" value="1"/>
</dbReference>
<feature type="transmembrane region" description="Helical" evidence="1">
    <location>
        <begin position="124"/>
        <end position="142"/>
    </location>
</feature>
<evidence type="ECO:0000259" key="2">
    <source>
        <dbReference type="SMART" id="SM00014"/>
    </source>
</evidence>
<evidence type="ECO:0000313" key="4">
    <source>
        <dbReference type="Proteomes" id="UP000826722"/>
    </source>
</evidence>
<dbReference type="PANTHER" id="PTHR14969:SF13">
    <property type="entry name" value="AT30094P"/>
    <property type="match status" value="1"/>
</dbReference>
<proteinExistence type="predicted"/>
<protein>
    <recommendedName>
        <fullName evidence="2">Phosphatidic acid phosphatase type 2/haloperoxidase domain-containing protein</fullName>
    </recommendedName>
</protein>
<name>A0A8D5JLC3_9PROT</name>
<feature type="transmembrane region" description="Helical" evidence="1">
    <location>
        <begin position="149"/>
        <end position="168"/>
    </location>
</feature>
<keyword evidence="4" id="KW-1185">Reference proteome</keyword>
<feature type="transmembrane region" description="Helical" evidence="1">
    <location>
        <begin position="85"/>
        <end position="104"/>
    </location>
</feature>
<dbReference type="Gene3D" id="1.20.144.10">
    <property type="entry name" value="Phosphatidic acid phosphatase type 2/haloperoxidase"/>
    <property type="match status" value="1"/>
</dbReference>
<feature type="transmembrane region" description="Helical" evidence="1">
    <location>
        <begin position="174"/>
        <end position="191"/>
    </location>
</feature>
<sequence length="265" mass="28788">MQLSHSYRAVSAYVLLILIALWLGFLFEKSALNGAIFTAINSQMPVWGGPYIWGFLTSLGDTAVAVVLLWLLLPKTKACLARLSIAVLVGGIASNALKAFFHYPRPLALTPDVMVVGPSLHHNAFVSGHTLTAFLVAALLMLTYKKQGLALILLIACFVGISRVMVGAHWPADVLTGAIVGWSLGAIINLLTDNIQPTLERVLAYAGWVLVVIALVFMLLGKMQNIHKVIVFWQAFAVFGFAMLIPKFRHALSRLFANKKPVSPA</sequence>
<feature type="transmembrane region" description="Helical" evidence="1">
    <location>
        <begin position="51"/>
        <end position="73"/>
    </location>
</feature>
<feature type="transmembrane region" description="Helical" evidence="1">
    <location>
        <begin position="7"/>
        <end position="27"/>
    </location>
</feature>
<keyword evidence="1" id="KW-0472">Membrane</keyword>
<feature type="domain" description="Phosphatidic acid phosphatase type 2/haloperoxidase" evidence="2">
    <location>
        <begin position="81"/>
        <end position="189"/>
    </location>
</feature>
<dbReference type="RefSeq" id="WP_221765228.1">
    <property type="nucleotide sequence ID" value="NZ_AP024110.1"/>
</dbReference>
<dbReference type="SMART" id="SM00014">
    <property type="entry name" value="acidPPc"/>
    <property type="match status" value="1"/>
</dbReference>
<dbReference type="PANTHER" id="PTHR14969">
    <property type="entry name" value="SPHINGOSINE-1-PHOSPHATE PHOSPHOHYDROLASE"/>
    <property type="match status" value="1"/>
</dbReference>
<feature type="transmembrane region" description="Helical" evidence="1">
    <location>
        <begin position="226"/>
        <end position="245"/>
    </location>
</feature>
<evidence type="ECO:0000313" key="3">
    <source>
        <dbReference type="EMBL" id="BCM24730.1"/>
    </source>
</evidence>